<evidence type="ECO:0000256" key="5">
    <source>
        <dbReference type="RuleBase" id="RU361235"/>
    </source>
</evidence>
<dbReference type="InParanoid" id="H3A410"/>
<feature type="domain" description="Carboxylesterase type B" evidence="6">
    <location>
        <begin position="8"/>
        <end position="510"/>
    </location>
</feature>
<protein>
    <recommendedName>
        <fullName evidence="5">Carboxylic ester hydrolase</fullName>
        <ecNumber evidence="5">3.1.1.-</ecNumber>
    </recommendedName>
</protein>
<dbReference type="EMBL" id="AFYH01157536">
    <property type="status" value="NOT_ANNOTATED_CDS"/>
    <property type="molecule type" value="Genomic_DNA"/>
</dbReference>
<accession>H3A410</accession>
<name>H3A410_LATCH</name>
<reference evidence="7" key="2">
    <citation type="submission" date="2025-08" db="UniProtKB">
        <authorList>
            <consortium name="Ensembl"/>
        </authorList>
    </citation>
    <scope>IDENTIFICATION</scope>
</reference>
<dbReference type="ESTHER" id="latch-h3a410">
    <property type="family name" value="Neuroligin"/>
</dbReference>
<keyword evidence="2" id="KW-0719">Serine esterase</keyword>
<dbReference type="HOGENOM" id="CLU_006586_13_0_1"/>
<dbReference type="Gene3D" id="3.40.50.1820">
    <property type="entry name" value="alpha/beta hydrolase"/>
    <property type="match status" value="1"/>
</dbReference>
<evidence type="ECO:0000256" key="2">
    <source>
        <dbReference type="ARBA" id="ARBA00022487"/>
    </source>
</evidence>
<dbReference type="InterPro" id="IPR002018">
    <property type="entry name" value="CarbesteraseB"/>
</dbReference>
<evidence type="ECO:0000256" key="1">
    <source>
        <dbReference type="ARBA" id="ARBA00005964"/>
    </source>
</evidence>
<dbReference type="eggNOG" id="KOG1516">
    <property type="taxonomic scope" value="Eukaryota"/>
</dbReference>
<keyword evidence="4" id="KW-1015">Disulfide bond</keyword>
<dbReference type="AlphaFoldDB" id="H3A410"/>
<dbReference type="Proteomes" id="UP000008672">
    <property type="component" value="Unassembled WGS sequence"/>
</dbReference>
<evidence type="ECO:0000259" key="6">
    <source>
        <dbReference type="Pfam" id="PF00135"/>
    </source>
</evidence>
<dbReference type="OMA" id="PVEWPRY"/>
<evidence type="ECO:0000256" key="3">
    <source>
        <dbReference type="ARBA" id="ARBA00022801"/>
    </source>
</evidence>
<dbReference type="PROSITE" id="PS00122">
    <property type="entry name" value="CARBOXYLESTERASE_B_1"/>
    <property type="match status" value="1"/>
</dbReference>
<reference evidence="8" key="1">
    <citation type="submission" date="2011-08" db="EMBL/GenBank/DDBJ databases">
        <title>The draft genome of Latimeria chalumnae.</title>
        <authorList>
            <person name="Di Palma F."/>
            <person name="Alfoldi J."/>
            <person name="Johnson J."/>
            <person name="Berlin A."/>
            <person name="Gnerre S."/>
            <person name="Jaffe D."/>
            <person name="MacCallum I."/>
            <person name="Young S."/>
            <person name="Walker B.J."/>
            <person name="Lander E."/>
            <person name="Lindblad-Toh K."/>
        </authorList>
    </citation>
    <scope>NUCLEOTIDE SEQUENCE [LARGE SCALE GENOMIC DNA]</scope>
    <source>
        <strain evidence="8">Wild caught</strain>
    </source>
</reference>
<sequence>ILPGCSELIRQTSTGLVLGRLEEWDNKTVECYLGIPYAAPPLNSLRFHPPQPHPGWNETFNATTFEPMCIQEFAAPGQDFGQEDCLRVNIYVPYNSISDGTTRLLPVMVFIHGGAFVIGSGNYKAHILAELGQVIVITMNYRLGVFGFLSTGDSAALGNFGLLDQRFAISWVKASINSFGGNPNSITVFGESAGAASVMLQYLSPLNTGLFQRAISEGGAAIATWTIQPEDPAFFAKKLARFLHCPTNGSHILVDCLQVKKPAELMYGVSRLKEFNFTFLPTVDGLFLPDSPRKLSKNASLVGRFSYLMGANRNEGSFLWLQIKTVRSQADFVNVLKPFISVAEEKFSLLSEAMLWQYRNWNDLNYSSYHIQRQALEAVGDVGFIAPLVATAEFIVDARRDVYVYHFTRRPIASITPEWMGAGHGDELVFVFGVSLLGGPLQGDEEHILSQQIMSYWTNFAKSGNPNFPNKVPVIWPKYNKRSQQYLQLDINLSSKNVRKKLKAEHVAFWNQYLPVLQTTGD</sequence>
<evidence type="ECO:0000313" key="7">
    <source>
        <dbReference type="Ensembl" id="ENSLACP00000004381.1"/>
    </source>
</evidence>
<dbReference type="GeneTree" id="ENSGT00940000164234"/>
<dbReference type="InterPro" id="IPR029058">
    <property type="entry name" value="AB_hydrolase_fold"/>
</dbReference>
<dbReference type="Ensembl" id="ENSLACT00000004419.1">
    <property type="protein sequence ID" value="ENSLACP00000004381.1"/>
    <property type="gene ID" value="ENSLACG00000003895.1"/>
</dbReference>
<dbReference type="PANTHER" id="PTHR43903">
    <property type="entry name" value="NEUROLIGIN"/>
    <property type="match status" value="1"/>
</dbReference>
<dbReference type="InterPro" id="IPR051093">
    <property type="entry name" value="Neuroligin/BSAL"/>
</dbReference>
<comment type="similarity">
    <text evidence="1 5">Belongs to the type-B carboxylesterase/lipase family.</text>
</comment>
<evidence type="ECO:0000256" key="4">
    <source>
        <dbReference type="ARBA" id="ARBA00023157"/>
    </source>
</evidence>
<organism evidence="7 8">
    <name type="scientific">Latimeria chalumnae</name>
    <name type="common">Coelacanth</name>
    <dbReference type="NCBI Taxonomy" id="7897"/>
    <lineage>
        <taxon>Eukaryota</taxon>
        <taxon>Metazoa</taxon>
        <taxon>Chordata</taxon>
        <taxon>Craniata</taxon>
        <taxon>Vertebrata</taxon>
        <taxon>Euteleostomi</taxon>
        <taxon>Coelacanthiformes</taxon>
        <taxon>Coelacanthidae</taxon>
        <taxon>Latimeria</taxon>
    </lineage>
</organism>
<keyword evidence="3 5" id="KW-0378">Hydrolase</keyword>
<keyword evidence="8" id="KW-1185">Reference proteome</keyword>
<dbReference type="STRING" id="7897.ENSLACP00000004381"/>
<dbReference type="EC" id="3.1.1.-" evidence="5"/>
<evidence type="ECO:0000313" key="8">
    <source>
        <dbReference type="Proteomes" id="UP000008672"/>
    </source>
</evidence>
<dbReference type="GO" id="GO:0052689">
    <property type="term" value="F:carboxylic ester hydrolase activity"/>
    <property type="evidence" value="ECO:0007669"/>
    <property type="project" value="UniProtKB-KW"/>
</dbReference>
<reference evidence="7" key="3">
    <citation type="submission" date="2025-09" db="UniProtKB">
        <authorList>
            <consortium name="Ensembl"/>
        </authorList>
    </citation>
    <scope>IDENTIFICATION</scope>
</reference>
<dbReference type="SUPFAM" id="SSF53474">
    <property type="entry name" value="alpha/beta-Hydrolases"/>
    <property type="match status" value="1"/>
</dbReference>
<dbReference type="InterPro" id="IPR019826">
    <property type="entry name" value="Carboxylesterase_B_AS"/>
</dbReference>
<dbReference type="FunFam" id="3.40.50.1820:FF:000029">
    <property type="entry name" value="Acetylcholinesterase"/>
    <property type="match status" value="1"/>
</dbReference>
<proteinExistence type="inferred from homology"/>
<dbReference type="Pfam" id="PF00135">
    <property type="entry name" value="COesterase"/>
    <property type="match status" value="1"/>
</dbReference>